<dbReference type="RefSeq" id="WP_055266160.1">
    <property type="nucleotide sequence ID" value="NZ_CZAL01000006.1"/>
</dbReference>
<dbReference type="PROSITE" id="PS50011">
    <property type="entry name" value="PROTEIN_KINASE_DOM"/>
    <property type="match status" value="1"/>
</dbReference>
<protein>
    <submittedName>
        <fullName evidence="3">Predicted ATPase</fullName>
    </submittedName>
</protein>
<dbReference type="EMBL" id="CZAL01000006">
    <property type="protein sequence ID" value="CUP13461.1"/>
    <property type="molecule type" value="Genomic_DNA"/>
</dbReference>
<organism evidence="3 4">
    <name type="scientific">Fusicatenibacter saccharivorans</name>
    <dbReference type="NCBI Taxonomy" id="1150298"/>
    <lineage>
        <taxon>Bacteria</taxon>
        <taxon>Bacillati</taxon>
        <taxon>Bacillota</taxon>
        <taxon>Clostridia</taxon>
        <taxon>Lachnospirales</taxon>
        <taxon>Lachnospiraceae</taxon>
        <taxon>Fusicatenibacter</taxon>
    </lineage>
</organism>
<feature type="domain" description="Protein kinase" evidence="2">
    <location>
        <begin position="9"/>
        <end position="288"/>
    </location>
</feature>
<dbReference type="InterPro" id="IPR000719">
    <property type="entry name" value="Prot_kinase_dom"/>
</dbReference>
<feature type="region of interest" description="Disordered" evidence="1">
    <location>
        <begin position="295"/>
        <end position="354"/>
    </location>
</feature>
<dbReference type="Pfam" id="PF00069">
    <property type="entry name" value="Pkinase"/>
    <property type="match status" value="1"/>
</dbReference>
<dbReference type="InterPro" id="IPR011009">
    <property type="entry name" value="Kinase-like_dom_sf"/>
</dbReference>
<name>A0A174KRJ3_9FIRM</name>
<evidence type="ECO:0000313" key="4">
    <source>
        <dbReference type="Proteomes" id="UP000095709"/>
    </source>
</evidence>
<dbReference type="SMART" id="SM00220">
    <property type="entry name" value="S_TKc"/>
    <property type="match status" value="1"/>
</dbReference>
<proteinExistence type="predicted"/>
<evidence type="ECO:0000259" key="2">
    <source>
        <dbReference type="PROSITE" id="PS50011"/>
    </source>
</evidence>
<gene>
    <name evidence="3" type="ORF">ERS852498_01312</name>
</gene>
<dbReference type="SUPFAM" id="SSF56112">
    <property type="entry name" value="Protein kinase-like (PK-like)"/>
    <property type="match status" value="1"/>
</dbReference>
<dbReference type="CDD" id="cd22249">
    <property type="entry name" value="UDM1_RNF168_RNF169-like"/>
    <property type="match status" value="1"/>
</dbReference>
<dbReference type="GO" id="GO:0004674">
    <property type="term" value="F:protein serine/threonine kinase activity"/>
    <property type="evidence" value="ECO:0007669"/>
    <property type="project" value="TreeGrafter"/>
</dbReference>
<sequence>MQTLHGYTVDETQWKSKGGGGQCNIAKKGGKEYFIKRLAFPRYPDSDNFKGAFKQQKIDICNDWYRRRQEIIRAIPGSGTGTTVKPIEYFREGPCYYEVANLIDVTSIPYDEIYKESKEDKARVMLTVAMSLADLHKKGIVHGDLDPRNILISRVAGSKNLVTKLIDFSDSFFENDPPETIMSKDFWWSPEVAFYSKAAASGVSPNPYKKYISCKADVFSLGIVFHQYCAKGGKPPICTKAQPWQEFNTGKTPQIASEIEPEFRALISDMLECEPSKRPAMAEVHKRLLQILKPEMGKKNVEEEQKKREAEEHQRQLEIERQKTEEEERRRKVSEEYQQKLDEEQEKVGSSGLTVGNGVKRARIHEKNPRKVVLTFENGREQIMDLNLAAKLGYVKN</sequence>
<feature type="compositionally biased region" description="Basic and acidic residues" evidence="1">
    <location>
        <begin position="295"/>
        <end position="342"/>
    </location>
</feature>
<dbReference type="GO" id="GO:0005524">
    <property type="term" value="F:ATP binding"/>
    <property type="evidence" value="ECO:0007669"/>
    <property type="project" value="InterPro"/>
</dbReference>
<evidence type="ECO:0000313" key="3">
    <source>
        <dbReference type="EMBL" id="CUP13461.1"/>
    </source>
</evidence>
<evidence type="ECO:0000256" key="1">
    <source>
        <dbReference type="SAM" id="MobiDB-lite"/>
    </source>
</evidence>
<dbReference type="Proteomes" id="UP000095709">
    <property type="component" value="Unassembled WGS sequence"/>
</dbReference>
<accession>A0A174KRJ3</accession>
<dbReference type="AlphaFoldDB" id="A0A174KRJ3"/>
<dbReference type="PANTHER" id="PTHR44167">
    <property type="entry name" value="OVARIAN-SPECIFIC SERINE/THREONINE-PROTEIN KINASE LOK-RELATED"/>
    <property type="match status" value="1"/>
</dbReference>
<dbReference type="PANTHER" id="PTHR44167:SF24">
    <property type="entry name" value="SERINE_THREONINE-PROTEIN KINASE CHK2"/>
    <property type="match status" value="1"/>
</dbReference>
<reference evidence="3 4" key="1">
    <citation type="submission" date="2015-09" db="EMBL/GenBank/DDBJ databases">
        <authorList>
            <consortium name="Pathogen Informatics"/>
        </authorList>
    </citation>
    <scope>NUCLEOTIDE SEQUENCE [LARGE SCALE GENOMIC DNA]</scope>
    <source>
        <strain evidence="3 4">2789STDY5834885</strain>
    </source>
</reference>
<dbReference type="Gene3D" id="1.10.510.10">
    <property type="entry name" value="Transferase(Phosphotransferase) domain 1"/>
    <property type="match status" value="1"/>
</dbReference>